<reference evidence="1" key="2">
    <citation type="submission" date="2023-01" db="EMBL/GenBank/DDBJ databases">
        <title>Draft genome sequence of Algimonas ampicilliniresistens strain NBRC 108219.</title>
        <authorList>
            <person name="Sun Q."/>
            <person name="Mori K."/>
        </authorList>
    </citation>
    <scope>NUCLEOTIDE SEQUENCE</scope>
    <source>
        <strain evidence="1">NBRC 108219</strain>
    </source>
</reference>
<sequence length="407" mass="46250">MSQLLEKFDGSPLKVAFLYNHEVPHQVPHTAPILREILVRHPDVDVTVLTSTQEQKALVLSGLGPDLCREAQFVELDTTKADRGIRRAANAVAPARRLSVLQENLDTLAQFDVFVVPESTSLLLKKQFGLDHLKFVLTHHGAGDRAVAQKTSIRDFDFVLVAGEKDEKRHKEHGLVRDGEYAVAGYPKFDFVPHDGVPKLFDNDNPVVLYNPHFDPHLSSWYIMGEDVLDAFAETPDINLIFAPHIMIFQRKIHTSVEYKRVRRRKQLPKRFLDLPNIHVDLGSPRSVDMTYTRAADIYIGDVSSQIYEFLHERRPTIFLNSHEAEWRGNPLYLNWTTGPVLDDTSRLIETVRAAEHTHPDYLPAQNLAFADTFDLETGRSSEKAADAIVEWLRREAALEPELMAAE</sequence>
<dbReference type="Proteomes" id="UP001161391">
    <property type="component" value="Unassembled WGS sequence"/>
</dbReference>
<keyword evidence="2" id="KW-1185">Reference proteome</keyword>
<organism evidence="1 2">
    <name type="scientific">Algimonas ampicilliniresistens</name>
    <dbReference type="NCBI Taxonomy" id="1298735"/>
    <lineage>
        <taxon>Bacteria</taxon>
        <taxon>Pseudomonadati</taxon>
        <taxon>Pseudomonadota</taxon>
        <taxon>Alphaproteobacteria</taxon>
        <taxon>Maricaulales</taxon>
        <taxon>Robiginitomaculaceae</taxon>
        <taxon>Algimonas</taxon>
    </lineage>
</organism>
<reference evidence="1" key="1">
    <citation type="journal article" date="2014" name="Int. J. Syst. Evol. Microbiol.">
        <title>Complete genome of a new Firmicutes species belonging to the dominant human colonic microbiota ('Ruminococcus bicirculans') reveals two chromosomes and a selective capacity to utilize plant glucans.</title>
        <authorList>
            <consortium name="NISC Comparative Sequencing Program"/>
            <person name="Wegmann U."/>
            <person name="Louis P."/>
            <person name="Goesmann A."/>
            <person name="Henrissat B."/>
            <person name="Duncan S.H."/>
            <person name="Flint H.J."/>
        </authorList>
    </citation>
    <scope>NUCLEOTIDE SEQUENCE</scope>
    <source>
        <strain evidence="1">NBRC 108219</strain>
    </source>
</reference>
<dbReference type="Gene3D" id="3.40.50.12580">
    <property type="match status" value="1"/>
</dbReference>
<dbReference type="InterPro" id="IPR043148">
    <property type="entry name" value="TagF_C"/>
</dbReference>
<dbReference type="InterPro" id="IPR007554">
    <property type="entry name" value="Glycerophosphate_synth"/>
</dbReference>
<dbReference type="RefSeq" id="WP_284389298.1">
    <property type="nucleotide sequence ID" value="NZ_BSNK01000001.1"/>
</dbReference>
<accession>A0ABQ5V826</accession>
<name>A0ABQ5V826_9PROT</name>
<dbReference type="Pfam" id="PF04464">
    <property type="entry name" value="Glyphos_transf"/>
    <property type="match status" value="1"/>
</dbReference>
<proteinExistence type="predicted"/>
<gene>
    <name evidence="1" type="ORF">GCM10007853_15330</name>
</gene>
<protein>
    <submittedName>
        <fullName evidence="1">Glycerophosphotransferase</fullName>
    </submittedName>
</protein>
<dbReference type="EMBL" id="BSNK01000001">
    <property type="protein sequence ID" value="GLQ23659.1"/>
    <property type="molecule type" value="Genomic_DNA"/>
</dbReference>
<evidence type="ECO:0000313" key="2">
    <source>
        <dbReference type="Proteomes" id="UP001161391"/>
    </source>
</evidence>
<evidence type="ECO:0000313" key="1">
    <source>
        <dbReference type="EMBL" id="GLQ23659.1"/>
    </source>
</evidence>
<comment type="caution">
    <text evidence="1">The sequence shown here is derived from an EMBL/GenBank/DDBJ whole genome shotgun (WGS) entry which is preliminary data.</text>
</comment>
<dbReference type="SUPFAM" id="SSF53756">
    <property type="entry name" value="UDP-Glycosyltransferase/glycogen phosphorylase"/>
    <property type="match status" value="1"/>
</dbReference>